<dbReference type="Pfam" id="PF11917">
    <property type="entry name" value="DUF3435"/>
    <property type="match status" value="1"/>
</dbReference>
<dbReference type="Proteomes" id="UP000287972">
    <property type="component" value="Unassembled WGS sequence"/>
</dbReference>
<sequence length="930" mass="104949">MARRIARKSEKFKDFLHRVEGIDPSAEGSELFILDQESRELDEIAHGFRHSSLKTQLQQDSHLELYRSWAKVALCPSEADDIDKVCFPSPSPSTDGDPFKRLASHLRRFLVYALRKCVPRSNQDDCISYRVLVHYRRSMSFWVVRKYRERGIEPPSSSWIQGKMTEIMRLLQKHVQIRSHRATQLNRSRVGTWELMMMMDFDLRETPCIELTECHHLAWVIGRVAAVRPGSLAMAKHQGNRHLPYLVWGDLDIQRTDIEGMFYVKMTIRNLKTNSVDPEQEVDNKTLVLSLHSPKGPLTFELSAPHRILTIALRRGVLSGINTIDELFRGQEKNIIIKDEFKDKPVLLKGAPRGMSVKENEPMPSGALTDYLKLRGTKTGLTESITFYSIRRNTAQHLLSKVGADTTRAIMAHDPDSIVMEKYYTVDRTMLPDLTSLAIDDAAGGDANNRPLDGSLAFSRLNKEQMRRVSPMLNVLFRELREIDDEYPHDGDSKAQRNRDRVLRRAALQSVMKDLADEQRRRITIDESNMMARDLQSLGGEFNRRVLDQAKQYTTIGPDESTDEGDRALSTVGIDLECEFPEDEDVSIEEDAEDQFQDQIDRGEEVDAYPDELSDATVDIGNDLSKMDYATAARAAMEVWLAVGTEESQFGTKQKQGSMVICPLCRDDDTVDAETKAKLWVPSKLPRHMDGDFHSGLKKFIRRAQNTAREEGLRGPRCEICVAIAPSSITIPWHSSIKTLLAHVKSSTATKLVPGEAKIDEWWADREDKAQLCAAHDQVKRDLGWYDADFRGSLKHKAKSRAETDDYRNKRLATLSPAYSFANYTQLERPIPIGGGLQLGSTPGWINNRPGIVLGPIPGSGESSTTSMEESAVSKALKAAGDKVTFTPVDQLQPPSLPERYRPYVTMGHIPTNSSIEEKLSERKGKGKGN</sequence>
<dbReference type="InterPro" id="IPR021842">
    <property type="entry name" value="DUF3435"/>
</dbReference>
<organism evidence="2 3">
    <name type="scientific">Fusarium floridanum</name>
    <dbReference type="NCBI Taxonomy" id="1325733"/>
    <lineage>
        <taxon>Eukaryota</taxon>
        <taxon>Fungi</taxon>
        <taxon>Dikarya</taxon>
        <taxon>Ascomycota</taxon>
        <taxon>Pezizomycotina</taxon>
        <taxon>Sordariomycetes</taxon>
        <taxon>Hypocreomycetidae</taxon>
        <taxon>Hypocreales</taxon>
        <taxon>Nectriaceae</taxon>
        <taxon>Fusarium</taxon>
        <taxon>Fusarium solani species complex</taxon>
    </lineage>
</organism>
<gene>
    <name evidence="2" type="ORF">CEP51_016253</name>
</gene>
<comment type="caution">
    <text evidence="2">The sequence shown here is derived from an EMBL/GenBank/DDBJ whole genome shotgun (WGS) entry which is preliminary data.</text>
</comment>
<keyword evidence="3" id="KW-1185">Reference proteome</keyword>
<evidence type="ECO:0000313" key="3">
    <source>
        <dbReference type="Proteomes" id="UP000287972"/>
    </source>
</evidence>
<reference evidence="2 3" key="1">
    <citation type="submission" date="2017-06" db="EMBL/GenBank/DDBJ databases">
        <title>Comparative genomic analysis of Ambrosia Fusariam Clade fungi.</title>
        <authorList>
            <person name="Stajich J.E."/>
            <person name="Carrillo J."/>
            <person name="Kijimoto T."/>
            <person name="Eskalen A."/>
            <person name="O'Donnell K."/>
            <person name="Kasson M."/>
        </authorList>
    </citation>
    <scope>NUCLEOTIDE SEQUENCE [LARGE SCALE GENOMIC DNA]</scope>
    <source>
        <strain evidence="2 3">NRRL62606</strain>
    </source>
</reference>
<dbReference type="AlphaFoldDB" id="A0A428NU03"/>
<protein>
    <submittedName>
        <fullName evidence="2">Uncharacterized protein</fullName>
    </submittedName>
</protein>
<name>A0A428NU03_9HYPO</name>
<feature type="region of interest" description="Disordered" evidence="1">
    <location>
        <begin position="888"/>
        <end position="930"/>
    </location>
</feature>
<evidence type="ECO:0000256" key="1">
    <source>
        <dbReference type="SAM" id="MobiDB-lite"/>
    </source>
</evidence>
<proteinExistence type="predicted"/>
<evidence type="ECO:0000313" key="2">
    <source>
        <dbReference type="EMBL" id="RSL44230.1"/>
    </source>
</evidence>
<dbReference type="EMBL" id="NKCL01001069">
    <property type="protein sequence ID" value="RSL44230.1"/>
    <property type="molecule type" value="Genomic_DNA"/>
</dbReference>
<accession>A0A428NU03</accession>